<comment type="caution">
    <text evidence="1">The sequence shown here is derived from an EMBL/GenBank/DDBJ whole genome shotgun (WGS) entry which is preliminary data.</text>
</comment>
<reference evidence="1 2" key="1">
    <citation type="submission" date="2018-05" db="EMBL/GenBank/DDBJ databases">
        <title>Draft Genome Sequences for a Diverse set of 7 Haemophilus Species.</title>
        <authorList>
            <person name="Nichols M."/>
            <person name="Topaz N."/>
            <person name="Wang X."/>
            <person name="Wang X."/>
            <person name="Boxrud D."/>
        </authorList>
    </citation>
    <scope>NUCLEOTIDE SEQUENCE [LARGE SCALE GENOMIC DNA]</scope>
    <source>
        <strain evidence="1 2">C2006002596</strain>
    </source>
</reference>
<dbReference type="Pfam" id="PF01809">
    <property type="entry name" value="YidD"/>
    <property type="match status" value="1"/>
</dbReference>
<dbReference type="Proteomes" id="UP000253823">
    <property type="component" value="Unassembled WGS sequence"/>
</dbReference>
<accession>A0AAQ0H0W6</accession>
<dbReference type="NCBIfam" id="TIGR00278">
    <property type="entry name" value="membrane protein insertion efficiency factor YidD"/>
    <property type="match status" value="1"/>
</dbReference>
<dbReference type="RefSeq" id="WP_041174884.1">
    <property type="nucleotide sequence ID" value="NZ_QEPT01000002.1"/>
</dbReference>
<dbReference type="EMBL" id="QEPT01000002">
    <property type="protein sequence ID" value="RDE84877.1"/>
    <property type="molecule type" value="Genomic_DNA"/>
</dbReference>
<evidence type="ECO:0000313" key="1">
    <source>
        <dbReference type="EMBL" id="RDE84877.1"/>
    </source>
</evidence>
<protein>
    <submittedName>
        <fullName evidence="1">Membrane protein insertion efficiency factor YidD</fullName>
    </submittedName>
</protein>
<sequence length="67" mass="7845">MVWLSIQFILFYQRIAPRELRGACRFTPSCSNYAILALQKYGFWKGWKMALNRLGRCKYPNGGEDLP</sequence>
<dbReference type="AlphaFoldDB" id="A0AAQ0H0W6"/>
<gene>
    <name evidence="1" type="ORF">DPV95_03860</name>
</gene>
<dbReference type="InterPro" id="IPR002696">
    <property type="entry name" value="Membr_insert_effic_factor_YidD"/>
</dbReference>
<dbReference type="SMART" id="SM01234">
    <property type="entry name" value="Haemolytic"/>
    <property type="match status" value="1"/>
</dbReference>
<organism evidence="1 2">
    <name type="scientific">Haemophilus parainfluenzae</name>
    <dbReference type="NCBI Taxonomy" id="729"/>
    <lineage>
        <taxon>Bacteria</taxon>
        <taxon>Pseudomonadati</taxon>
        <taxon>Pseudomonadota</taxon>
        <taxon>Gammaproteobacteria</taxon>
        <taxon>Pasteurellales</taxon>
        <taxon>Pasteurellaceae</taxon>
        <taxon>Haemophilus</taxon>
    </lineage>
</organism>
<proteinExistence type="predicted"/>
<dbReference type="PANTHER" id="PTHR33383:SF1">
    <property type="entry name" value="MEMBRANE PROTEIN INSERTION EFFICIENCY FACTOR-RELATED"/>
    <property type="match status" value="1"/>
</dbReference>
<evidence type="ECO:0000313" key="2">
    <source>
        <dbReference type="Proteomes" id="UP000253823"/>
    </source>
</evidence>
<dbReference type="PANTHER" id="PTHR33383">
    <property type="entry name" value="MEMBRANE PROTEIN INSERTION EFFICIENCY FACTOR-RELATED"/>
    <property type="match status" value="1"/>
</dbReference>
<name>A0AAQ0H0W6_HAEPA</name>